<accession>A0A419W7M2</accession>
<comment type="caution">
    <text evidence="7">The sequence shown here is derived from an EMBL/GenBank/DDBJ whole genome shotgun (WGS) entry which is preliminary data.</text>
</comment>
<name>A0A419W7M2_9BACT</name>
<comment type="subcellular location">
    <subcellularLocation>
        <location evidence="1">Cell membrane</location>
        <topology evidence="1">Multi-pass membrane protein</topology>
    </subcellularLocation>
</comment>
<feature type="transmembrane region" description="Helical" evidence="6">
    <location>
        <begin position="12"/>
        <end position="29"/>
    </location>
</feature>
<evidence type="ECO:0000313" key="7">
    <source>
        <dbReference type="EMBL" id="RKD91420.1"/>
    </source>
</evidence>
<dbReference type="EMBL" id="RAPN01000001">
    <property type="protein sequence ID" value="RKD91420.1"/>
    <property type="molecule type" value="Genomic_DNA"/>
</dbReference>
<evidence type="ECO:0000256" key="6">
    <source>
        <dbReference type="SAM" id="Phobius"/>
    </source>
</evidence>
<dbReference type="NCBIfam" id="TIGR02229">
    <property type="entry name" value="caa3_sub_IV"/>
    <property type="match status" value="1"/>
</dbReference>
<feature type="transmembrane region" description="Helical" evidence="6">
    <location>
        <begin position="41"/>
        <end position="59"/>
    </location>
</feature>
<reference evidence="7 8" key="1">
    <citation type="submission" date="2018-09" db="EMBL/GenBank/DDBJ databases">
        <title>Genomic Encyclopedia of Archaeal and Bacterial Type Strains, Phase II (KMG-II): from individual species to whole genera.</title>
        <authorList>
            <person name="Goeker M."/>
        </authorList>
    </citation>
    <scope>NUCLEOTIDE SEQUENCE [LARGE SCALE GENOMIC DNA]</scope>
    <source>
        <strain evidence="7 8">DSM 27148</strain>
    </source>
</reference>
<keyword evidence="2" id="KW-1003">Cell membrane</keyword>
<dbReference type="InterPro" id="IPR005171">
    <property type="entry name" value="Cyt_c_oxidase_su4_prok"/>
</dbReference>
<proteinExistence type="predicted"/>
<protein>
    <submittedName>
        <fullName evidence="7">Cytochrome c oxidase subunit 4</fullName>
    </submittedName>
</protein>
<dbReference type="RefSeq" id="WP_120272724.1">
    <property type="nucleotide sequence ID" value="NZ_RAPN01000001.1"/>
</dbReference>
<evidence type="ECO:0000256" key="4">
    <source>
        <dbReference type="ARBA" id="ARBA00022989"/>
    </source>
</evidence>
<evidence type="ECO:0000256" key="3">
    <source>
        <dbReference type="ARBA" id="ARBA00022692"/>
    </source>
</evidence>
<keyword evidence="4 6" id="KW-1133">Transmembrane helix</keyword>
<dbReference type="AlphaFoldDB" id="A0A419W7M2"/>
<evidence type="ECO:0000256" key="1">
    <source>
        <dbReference type="ARBA" id="ARBA00004651"/>
    </source>
</evidence>
<dbReference type="GO" id="GO:0005886">
    <property type="term" value="C:plasma membrane"/>
    <property type="evidence" value="ECO:0007669"/>
    <property type="project" value="UniProtKB-SubCell"/>
</dbReference>
<keyword evidence="3 6" id="KW-0812">Transmembrane</keyword>
<organism evidence="7 8">
    <name type="scientific">Mangrovibacterium diazotrophicum</name>
    <dbReference type="NCBI Taxonomy" id="1261403"/>
    <lineage>
        <taxon>Bacteria</taxon>
        <taxon>Pseudomonadati</taxon>
        <taxon>Bacteroidota</taxon>
        <taxon>Bacteroidia</taxon>
        <taxon>Marinilabiliales</taxon>
        <taxon>Prolixibacteraceae</taxon>
        <taxon>Mangrovibacterium</taxon>
    </lineage>
</organism>
<sequence length="94" mass="11023">MENEKHHIVPYRTYFYILAALLVFTLLSIEVTSIELGGLTVAAALLFASLKSFLVLTYFMHLKFDKPYIRIMVVFVLMIFLAVIIITFFDYFFR</sequence>
<feature type="transmembrane region" description="Helical" evidence="6">
    <location>
        <begin position="71"/>
        <end position="93"/>
    </location>
</feature>
<keyword evidence="5 6" id="KW-0472">Membrane</keyword>
<dbReference type="Proteomes" id="UP000283387">
    <property type="component" value="Unassembled WGS sequence"/>
</dbReference>
<keyword evidence="8" id="KW-1185">Reference proteome</keyword>
<dbReference type="OrthoDB" id="1122616at2"/>
<dbReference type="Pfam" id="PF03626">
    <property type="entry name" value="COX4_pro"/>
    <property type="match status" value="1"/>
</dbReference>
<evidence type="ECO:0000256" key="5">
    <source>
        <dbReference type="ARBA" id="ARBA00023136"/>
    </source>
</evidence>
<gene>
    <name evidence="7" type="ORF">BC643_1773</name>
</gene>
<dbReference type="InterPro" id="IPR011743">
    <property type="entry name" value="Caa3_sub_IV"/>
</dbReference>
<evidence type="ECO:0000313" key="8">
    <source>
        <dbReference type="Proteomes" id="UP000283387"/>
    </source>
</evidence>
<evidence type="ECO:0000256" key="2">
    <source>
        <dbReference type="ARBA" id="ARBA00022475"/>
    </source>
</evidence>